<dbReference type="InterPro" id="IPR012677">
    <property type="entry name" value="Nucleotide-bd_a/b_plait_sf"/>
</dbReference>
<protein>
    <recommendedName>
        <fullName evidence="1">RRM domain-containing protein</fullName>
    </recommendedName>
</protein>
<comment type="caution">
    <text evidence="2">The sequence shown here is derived from an EMBL/GenBank/DDBJ whole genome shotgun (WGS) entry which is preliminary data.</text>
</comment>
<dbReference type="Pfam" id="PF00076">
    <property type="entry name" value="RRM_1"/>
    <property type="match status" value="1"/>
</dbReference>
<evidence type="ECO:0000313" key="3">
    <source>
        <dbReference type="Proteomes" id="UP001205998"/>
    </source>
</evidence>
<dbReference type="Gene3D" id="3.30.70.330">
    <property type="match status" value="1"/>
</dbReference>
<sequence length="45" mass="4820">VVLHNGRSKGIGFVRLSSLDEANNAIRELNGKLVIALSDCSPELI</sequence>
<dbReference type="GO" id="GO:0003723">
    <property type="term" value="F:RNA binding"/>
    <property type="evidence" value="ECO:0007669"/>
    <property type="project" value="InterPro"/>
</dbReference>
<name>A0AAD5A0K1_SILAS</name>
<dbReference type="InterPro" id="IPR035979">
    <property type="entry name" value="RBD_domain_sf"/>
</dbReference>
<feature type="non-terminal residue" evidence="2">
    <location>
        <position position="45"/>
    </location>
</feature>
<dbReference type="AlphaFoldDB" id="A0AAD5A0K1"/>
<dbReference type="SUPFAM" id="SSF54928">
    <property type="entry name" value="RNA-binding domain, RBD"/>
    <property type="match status" value="1"/>
</dbReference>
<dbReference type="EMBL" id="MU591131">
    <property type="protein sequence ID" value="KAI5607639.1"/>
    <property type="molecule type" value="Genomic_DNA"/>
</dbReference>
<keyword evidence="3" id="KW-1185">Reference proteome</keyword>
<evidence type="ECO:0000259" key="1">
    <source>
        <dbReference type="Pfam" id="PF00076"/>
    </source>
</evidence>
<organism evidence="2 3">
    <name type="scientific">Silurus asotus</name>
    <name type="common">Amur catfish</name>
    <name type="synonym">Parasilurus asotus</name>
    <dbReference type="NCBI Taxonomy" id="30991"/>
    <lineage>
        <taxon>Eukaryota</taxon>
        <taxon>Metazoa</taxon>
        <taxon>Chordata</taxon>
        <taxon>Craniata</taxon>
        <taxon>Vertebrata</taxon>
        <taxon>Euteleostomi</taxon>
        <taxon>Actinopterygii</taxon>
        <taxon>Neopterygii</taxon>
        <taxon>Teleostei</taxon>
        <taxon>Ostariophysi</taxon>
        <taxon>Siluriformes</taxon>
        <taxon>Siluridae</taxon>
        <taxon>Silurus</taxon>
    </lineage>
</organism>
<feature type="domain" description="RRM" evidence="1">
    <location>
        <begin position="5"/>
        <end position="33"/>
    </location>
</feature>
<dbReference type="InterPro" id="IPR000504">
    <property type="entry name" value="RRM_dom"/>
</dbReference>
<accession>A0AAD5A0K1</accession>
<dbReference type="Proteomes" id="UP001205998">
    <property type="component" value="Unassembled WGS sequence"/>
</dbReference>
<evidence type="ECO:0000313" key="2">
    <source>
        <dbReference type="EMBL" id="KAI5607639.1"/>
    </source>
</evidence>
<proteinExistence type="predicted"/>
<reference evidence="2" key="1">
    <citation type="submission" date="2018-07" db="EMBL/GenBank/DDBJ databases">
        <title>Comparative genomics of catfishes provides insights into carnivory and benthic adaptation.</title>
        <authorList>
            <person name="Zhang Y."/>
            <person name="Wang D."/>
            <person name="Peng Z."/>
            <person name="Zheng S."/>
            <person name="Shao F."/>
            <person name="Tao W."/>
        </authorList>
    </citation>
    <scope>NUCLEOTIDE SEQUENCE</scope>
    <source>
        <strain evidence="2">Chongqing</strain>
    </source>
</reference>
<gene>
    <name evidence="2" type="ORF">C0J50_9939</name>
</gene>